<keyword evidence="1" id="KW-0812">Transmembrane</keyword>
<feature type="transmembrane region" description="Helical" evidence="1">
    <location>
        <begin position="62"/>
        <end position="82"/>
    </location>
</feature>
<keyword evidence="1" id="KW-0472">Membrane</keyword>
<dbReference type="EMBL" id="JAUOEL010000001">
    <property type="protein sequence ID" value="MDO5972798.1"/>
    <property type="molecule type" value="Genomic_DNA"/>
</dbReference>
<sequence>MNLFDTLFYNIFSQYKTKYKQKANSIAVIYVTLLQVALLLLLGVFFAGFFKQMNMVTMSSTKAWTLFVLMAGFIYFKNWMQYTGKKRMMINAKMNKKKTQHHNIWLLWLLPVATLGLAYVLFQAV</sequence>
<keyword evidence="1" id="KW-1133">Transmembrane helix</keyword>
<proteinExistence type="predicted"/>
<name>A0ABT8WI52_9FLAO</name>
<keyword evidence="3" id="KW-1185">Reference proteome</keyword>
<evidence type="ECO:0000313" key="3">
    <source>
        <dbReference type="Proteomes" id="UP001176806"/>
    </source>
</evidence>
<evidence type="ECO:0000313" key="2">
    <source>
        <dbReference type="EMBL" id="MDO5972798.1"/>
    </source>
</evidence>
<dbReference type="Proteomes" id="UP001176806">
    <property type="component" value="Unassembled WGS sequence"/>
</dbReference>
<accession>A0ABT8WI52</accession>
<feature type="transmembrane region" description="Helical" evidence="1">
    <location>
        <begin position="26"/>
        <end position="50"/>
    </location>
</feature>
<comment type="caution">
    <text evidence="2">The sequence shown here is derived from an EMBL/GenBank/DDBJ whole genome shotgun (WGS) entry which is preliminary data.</text>
</comment>
<protein>
    <submittedName>
        <fullName evidence="2">Uncharacterized protein</fullName>
    </submittedName>
</protein>
<evidence type="ECO:0000256" key="1">
    <source>
        <dbReference type="SAM" id="Phobius"/>
    </source>
</evidence>
<reference evidence="2" key="1">
    <citation type="submission" date="2023-07" db="EMBL/GenBank/DDBJ databases">
        <title>Two novel species in the genus Flavivirga.</title>
        <authorList>
            <person name="Kwon K."/>
        </authorList>
    </citation>
    <scope>NUCLEOTIDE SEQUENCE</scope>
    <source>
        <strain evidence="2">KACC 14158</strain>
    </source>
</reference>
<dbReference type="RefSeq" id="WP_303299858.1">
    <property type="nucleotide sequence ID" value="NZ_BAABDA010000042.1"/>
</dbReference>
<gene>
    <name evidence="2" type="ORF">Q4Q40_01265</name>
</gene>
<organism evidence="2 3">
    <name type="scientific">Flavivirga jejuensis</name>
    <dbReference type="NCBI Taxonomy" id="870487"/>
    <lineage>
        <taxon>Bacteria</taxon>
        <taxon>Pseudomonadati</taxon>
        <taxon>Bacteroidota</taxon>
        <taxon>Flavobacteriia</taxon>
        <taxon>Flavobacteriales</taxon>
        <taxon>Flavobacteriaceae</taxon>
        <taxon>Flavivirga</taxon>
    </lineage>
</organism>
<feature type="transmembrane region" description="Helical" evidence="1">
    <location>
        <begin position="103"/>
        <end position="122"/>
    </location>
</feature>